<dbReference type="EMBL" id="LANW01000001">
    <property type="protein sequence ID" value="KJV68010.1"/>
    <property type="molecule type" value="Genomic_DNA"/>
</dbReference>
<dbReference type="InterPro" id="IPR018027">
    <property type="entry name" value="Asn/Gln_amidotransferase"/>
</dbReference>
<evidence type="ECO:0000313" key="7">
    <source>
        <dbReference type="Proteomes" id="UP000033385"/>
    </source>
</evidence>
<keyword evidence="2" id="KW-0547">Nucleotide-binding</keyword>
<dbReference type="Proteomes" id="UP000033385">
    <property type="component" value="Unassembled WGS sequence"/>
</dbReference>
<comment type="caution">
    <text evidence="6">The sequence shown here is derived from an EMBL/GenBank/DDBJ whole genome shotgun (WGS) entry which is preliminary data.</text>
</comment>
<keyword evidence="3" id="KW-0067">ATP-binding</keyword>
<name>A0A0F3NJ02_ANAPH</name>
<evidence type="ECO:0000256" key="4">
    <source>
        <dbReference type="ARBA" id="ARBA00022917"/>
    </source>
</evidence>
<accession>A0A0F3NJ02</accession>
<evidence type="ECO:0000256" key="1">
    <source>
        <dbReference type="ARBA" id="ARBA00022598"/>
    </source>
</evidence>
<dbReference type="AlphaFoldDB" id="A0A0F3NJ02"/>
<dbReference type="GO" id="GO:0005524">
    <property type="term" value="F:ATP binding"/>
    <property type="evidence" value="ECO:0007669"/>
    <property type="project" value="UniProtKB-KW"/>
</dbReference>
<dbReference type="PATRIC" id="fig|1359153.3.peg.1710"/>
<gene>
    <name evidence="6" type="ORF">APHNP_1675</name>
</gene>
<feature type="domain" description="Asn/Gln amidotransferase" evidence="5">
    <location>
        <begin position="11"/>
        <end position="47"/>
    </location>
</feature>
<dbReference type="GO" id="GO:0006412">
    <property type="term" value="P:translation"/>
    <property type="evidence" value="ECO:0007669"/>
    <property type="project" value="UniProtKB-KW"/>
</dbReference>
<reference evidence="6 7" key="1">
    <citation type="submission" date="2015-01" db="EMBL/GenBank/DDBJ databases">
        <title>Genome Sequencing of Rickettsiales.</title>
        <authorList>
            <person name="Daugherty S.C."/>
            <person name="Su Q."/>
            <person name="Abolude K."/>
            <person name="Beier-Sexton M."/>
            <person name="Carlyon J.A."/>
            <person name="Carter R."/>
            <person name="Day N.P."/>
            <person name="Dumler S.J."/>
            <person name="Dyachenko V."/>
            <person name="Godinez A."/>
            <person name="Kurtti T.J."/>
            <person name="Lichay M."/>
            <person name="Mullins K.E."/>
            <person name="Ott S."/>
            <person name="Pappas-Brown V."/>
            <person name="Paris D.H."/>
            <person name="Patel P."/>
            <person name="Richards A.L."/>
            <person name="Sadzewicz L."/>
            <person name="Sears K."/>
            <person name="Seidman D."/>
            <person name="Sengamalay N."/>
            <person name="Stenos J."/>
            <person name="Tallon L.J."/>
            <person name="Vincent G."/>
            <person name="Fraser C.M."/>
            <person name="Munderloh U."/>
            <person name="Dunning-Hotopp J.C."/>
        </authorList>
    </citation>
    <scope>NUCLEOTIDE SEQUENCE [LARGE SCALE GENOMIC DNA]</scope>
    <source>
        <strain evidence="6 7">ApNP</strain>
    </source>
</reference>
<sequence>MQFAEYKFSNSGKMANQVFATMFETGKSASKIVEEEGLQQIADEGVLR</sequence>
<evidence type="ECO:0000259" key="5">
    <source>
        <dbReference type="Pfam" id="PF02637"/>
    </source>
</evidence>
<keyword evidence="4" id="KW-0648">Protein biosynthesis</keyword>
<protein>
    <submittedName>
        <fullName evidence="6">GatB domain protein</fullName>
    </submittedName>
</protein>
<evidence type="ECO:0000256" key="3">
    <source>
        <dbReference type="ARBA" id="ARBA00022840"/>
    </source>
</evidence>
<evidence type="ECO:0000256" key="2">
    <source>
        <dbReference type="ARBA" id="ARBA00022741"/>
    </source>
</evidence>
<evidence type="ECO:0000313" key="6">
    <source>
        <dbReference type="EMBL" id="KJV68010.1"/>
    </source>
</evidence>
<dbReference type="Pfam" id="PF02637">
    <property type="entry name" value="GatB_Yqey"/>
    <property type="match status" value="1"/>
</dbReference>
<proteinExistence type="predicted"/>
<keyword evidence="1" id="KW-0436">Ligase</keyword>
<organism evidence="6 7">
    <name type="scientific">Anaplasma phagocytophilum str. ApNP</name>
    <dbReference type="NCBI Taxonomy" id="1359153"/>
    <lineage>
        <taxon>Bacteria</taxon>
        <taxon>Pseudomonadati</taxon>
        <taxon>Pseudomonadota</taxon>
        <taxon>Alphaproteobacteria</taxon>
        <taxon>Rickettsiales</taxon>
        <taxon>Anaplasmataceae</taxon>
        <taxon>Anaplasma</taxon>
        <taxon>phagocytophilum group</taxon>
    </lineage>
</organism>
<dbReference type="GO" id="GO:0016884">
    <property type="term" value="F:carbon-nitrogen ligase activity, with glutamine as amido-N-donor"/>
    <property type="evidence" value="ECO:0007669"/>
    <property type="project" value="InterPro"/>
</dbReference>